<evidence type="ECO:0000313" key="7">
    <source>
        <dbReference type="Proteomes" id="UP000324194"/>
    </source>
</evidence>
<feature type="domain" description="Archease" evidence="5">
    <location>
        <begin position="11"/>
        <end position="141"/>
    </location>
</feature>
<evidence type="ECO:0000256" key="4">
    <source>
        <dbReference type="ARBA" id="ARBA00022837"/>
    </source>
</evidence>
<dbReference type="Gene3D" id="3.55.10.10">
    <property type="entry name" value="Archease domain"/>
    <property type="match status" value="1"/>
</dbReference>
<accession>A0A5E4PFV3</accession>
<evidence type="ECO:0000259" key="5">
    <source>
        <dbReference type="Pfam" id="PF01951"/>
    </source>
</evidence>
<evidence type="ECO:0000256" key="2">
    <source>
        <dbReference type="ARBA" id="ARBA00022694"/>
    </source>
</evidence>
<name>A0A5E4PFV3_9COXI</name>
<keyword evidence="2" id="KW-0819">tRNA processing</keyword>
<evidence type="ECO:0000256" key="1">
    <source>
        <dbReference type="ARBA" id="ARBA00007963"/>
    </source>
</evidence>
<dbReference type="KEGG" id="asip:AQUSIP_05390"/>
<dbReference type="GO" id="GO:0008033">
    <property type="term" value="P:tRNA processing"/>
    <property type="evidence" value="ECO:0007669"/>
    <property type="project" value="UniProtKB-KW"/>
</dbReference>
<proteinExistence type="inferred from homology"/>
<dbReference type="InterPro" id="IPR023572">
    <property type="entry name" value="Archease_dom"/>
</dbReference>
<dbReference type="GO" id="GO:0046872">
    <property type="term" value="F:metal ion binding"/>
    <property type="evidence" value="ECO:0007669"/>
    <property type="project" value="UniProtKB-KW"/>
</dbReference>
<dbReference type="EMBL" id="LR699119">
    <property type="protein sequence ID" value="VVC75251.1"/>
    <property type="molecule type" value="Genomic_DNA"/>
</dbReference>
<dbReference type="InterPro" id="IPR036820">
    <property type="entry name" value="Archease_dom_sf"/>
</dbReference>
<keyword evidence="4" id="KW-0106">Calcium</keyword>
<evidence type="ECO:0000256" key="3">
    <source>
        <dbReference type="ARBA" id="ARBA00022723"/>
    </source>
</evidence>
<dbReference type="Proteomes" id="UP000324194">
    <property type="component" value="Chromosome 1"/>
</dbReference>
<dbReference type="InterPro" id="IPR002804">
    <property type="entry name" value="Archease"/>
</dbReference>
<dbReference type="PANTHER" id="PTHR12682:SF11">
    <property type="entry name" value="PROTEIN ARCHEASE"/>
    <property type="match status" value="1"/>
</dbReference>
<reference evidence="6 7" key="1">
    <citation type="submission" date="2019-08" db="EMBL/GenBank/DDBJ databases">
        <authorList>
            <person name="Guy L."/>
        </authorList>
    </citation>
    <scope>NUCLEOTIDE SEQUENCE [LARGE SCALE GENOMIC DNA]</scope>
    <source>
        <strain evidence="6 7">SGT-108</strain>
    </source>
</reference>
<organism evidence="6 7">
    <name type="scientific">Aquicella siphonis</name>
    <dbReference type="NCBI Taxonomy" id="254247"/>
    <lineage>
        <taxon>Bacteria</taxon>
        <taxon>Pseudomonadati</taxon>
        <taxon>Pseudomonadota</taxon>
        <taxon>Gammaproteobacteria</taxon>
        <taxon>Legionellales</taxon>
        <taxon>Coxiellaceae</taxon>
        <taxon>Aquicella</taxon>
    </lineage>
</organism>
<dbReference type="SUPFAM" id="SSF69819">
    <property type="entry name" value="MTH1598-like"/>
    <property type="match status" value="1"/>
</dbReference>
<gene>
    <name evidence="6" type="ORF">AQUSIP_05390</name>
</gene>
<keyword evidence="3" id="KW-0479">Metal-binding</keyword>
<comment type="similarity">
    <text evidence="1">Belongs to the archease family.</text>
</comment>
<sequence>MNFRLKDTENYFDHDADIGIIGRGDTVENCFANTARVMFSLMADIESVHPLQIITFEFEEADLELALVTWLNLLIAKSQEHSLVFGDFRLRHEGVLWKATVAGEHWRDSMERGIEVKGATLTMLSVKKVDHTWEARCIVDV</sequence>
<keyword evidence="7" id="KW-1185">Reference proteome</keyword>
<dbReference type="PANTHER" id="PTHR12682">
    <property type="entry name" value="ARCHEASE"/>
    <property type="match status" value="1"/>
</dbReference>
<protein>
    <submittedName>
        <fullName evidence="6">Protein archease</fullName>
    </submittedName>
</protein>
<dbReference type="AlphaFoldDB" id="A0A5E4PFV3"/>
<dbReference type="Pfam" id="PF01951">
    <property type="entry name" value="Archease"/>
    <property type="match status" value="1"/>
</dbReference>
<dbReference type="OrthoDB" id="9788587at2"/>
<evidence type="ECO:0000313" key="6">
    <source>
        <dbReference type="EMBL" id="VVC75251.1"/>
    </source>
</evidence>